<evidence type="ECO:0000313" key="3">
    <source>
        <dbReference type="EMBL" id="MDJ1131637.1"/>
    </source>
</evidence>
<organism evidence="3 4">
    <name type="scientific">Streptomyces iconiensis</name>
    <dbReference type="NCBI Taxonomy" id="1384038"/>
    <lineage>
        <taxon>Bacteria</taxon>
        <taxon>Bacillati</taxon>
        <taxon>Actinomycetota</taxon>
        <taxon>Actinomycetes</taxon>
        <taxon>Kitasatosporales</taxon>
        <taxon>Streptomycetaceae</taxon>
        <taxon>Streptomyces</taxon>
    </lineage>
</organism>
<gene>
    <name evidence="3" type="ORF">NMN56_006615</name>
</gene>
<dbReference type="PANTHER" id="PTHR42305:SF1">
    <property type="entry name" value="MEMBRANE PROTEIN RV1733C-RELATED"/>
    <property type="match status" value="1"/>
</dbReference>
<evidence type="ECO:0000256" key="1">
    <source>
        <dbReference type="SAM" id="MobiDB-lite"/>
    </source>
</evidence>
<dbReference type="InterPro" id="IPR039708">
    <property type="entry name" value="MT1774/Rv1733c-like"/>
</dbReference>
<evidence type="ECO:0000256" key="2">
    <source>
        <dbReference type="SAM" id="Phobius"/>
    </source>
</evidence>
<accession>A0ABT6ZRZ6</accession>
<keyword evidence="2" id="KW-1133">Transmembrane helix</keyword>
<name>A0ABT6ZRZ6_9ACTN</name>
<dbReference type="Proteomes" id="UP001214441">
    <property type="component" value="Unassembled WGS sequence"/>
</dbReference>
<feature type="region of interest" description="Disordered" evidence="1">
    <location>
        <begin position="1"/>
        <end position="22"/>
    </location>
</feature>
<feature type="transmembrane region" description="Helical" evidence="2">
    <location>
        <begin position="35"/>
        <end position="59"/>
    </location>
</feature>
<keyword evidence="4" id="KW-1185">Reference proteome</keyword>
<reference evidence="3 4" key="1">
    <citation type="submission" date="2023-05" db="EMBL/GenBank/DDBJ databases">
        <title>Streptantibioticus silvisoli sp. nov., acidotolerant actinomycetes 1 from pine litter.</title>
        <authorList>
            <person name="Swiecimska M."/>
            <person name="Golinska P."/>
            <person name="Sangal V."/>
            <person name="Wachnowicz B."/>
            <person name="Goodfellow M."/>
        </authorList>
    </citation>
    <scope>NUCLEOTIDE SEQUENCE [LARGE SCALE GENOMIC DNA]</scope>
    <source>
        <strain evidence="3 4">DSM 42109</strain>
    </source>
</reference>
<dbReference type="EMBL" id="JANCPR020000005">
    <property type="protein sequence ID" value="MDJ1131637.1"/>
    <property type="molecule type" value="Genomic_DNA"/>
</dbReference>
<keyword evidence="2" id="KW-0812">Transmembrane</keyword>
<keyword evidence="2" id="KW-0472">Membrane</keyword>
<proteinExistence type="predicted"/>
<sequence length="204" mass="22685">MPDLVPHSQPPPRRLLPWRRRHNPLRRPTDRLESCLALTVALAVLVAAPAAMLLTASVAHRTYERTAHRQAEERHHVPATLLQASLRHPEPGSDEAGHTRYPTRVRYTAPAGRTRTATADVPGGLPSGATVDLWCDESGSLTAPPMRPDEIRNRTAGWSLTAGVVTVLTGFLAFTVARRRLERRNLASWGEDWATWGPRWTLPR</sequence>
<comment type="caution">
    <text evidence="3">The sequence shown here is derived from an EMBL/GenBank/DDBJ whole genome shotgun (WGS) entry which is preliminary data.</text>
</comment>
<feature type="transmembrane region" description="Helical" evidence="2">
    <location>
        <begin position="156"/>
        <end position="177"/>
    </location>
</feature>
<protein>
    <recommendedName>
        <fullName evidence="5">Proline rich protein membrane protein</fullName>
    </recommendedName>
</protein>
<evidence type="ECO:0000313" key="4">
    <source>
        <dbReference type="Proteomes" id="UP001214441"/>
    </source>
</evidence>
<evidence type="ECO:0008006" key="5">
    <source>
        <dbReference type="Google" id="ProtNLM"/>
    </source>
</evidence>
<dbReference type="PANTHER" id="PTHR42305">
    <property type="entry name" value="MEMBRANE PROTEIN RV1733C-RELATED"/>
    <property type="match status" value="1"/>
</dbReference>
<dbReference type="RefSeq" id="WP_274042810.1">
    <property type="nucleotide sequence ID" value="NZ_JANCPR020000005.1"/>
</dbReference>